<proteinExistence type="predicted"/>
<dbReference type="Proteomes" id="UP000177979">
    <property type="component" value="Unassembled WGS sequence"/>
</dbReference>
<dbReference type="AlphaFoldDB" id="A0A1F5EV95"/>
<organism evidence="1 2">
    <name type="scientific">Candidatus Collierbacteria bacterium RIFCSPHIGHO2_01_FULL_50_25</name>
    <dbReference type="NCBI Taxonomy" id="1817722"/>
    <lineage>
        <taxon>Bacteria</taxon>
        <taxon>Candidatus Collieribacteriota</taxon>
    </lineage>
</organism>
<name>A0A1F5EV95_9BACT</name>
<evidence type="ECO:0000313" key="2">
    <source>
        <dbReference type="Proteomes" id="UP000177979"/>
    </source>
</evidence>
<evidence type="ECO:0000313" key="1">
    <source>
        <dbReference type="EMBL" id="OGD71074.1"/>
    </source>
</evidence>
<dbReference type="STRING" id="1817722.A2703_01395"/>
<gene>
    <name evidence="1" type="ORF">A2703_01395</name>
</gene>
<comment type="caution">
    <text evidence="1">The sequence shown here is derived from an EMBL/GenBank/DDBJ whole genome shotgun (WGS) entry which is preliminary data.</text>
</comment>
<accession>A0A1F5EV95</accession>
<reference evidence="1 2" key="1">
    <citation type="journal article" date="2016" name="Nat. Commun.">
        <title>Thousands of microbial genomes shed light on interconnected biogeochemical processes in an aquifer system.</title>
        <authorList>
            <person name="Anantharaman K."/>
            <person name="Brown C.T."/>
            <person name="Hug L.A."/>
            <person name="Sharon I."/>
            <person name="Castelle C.J."/>
            <person name="Probst A.J."/>
            <person name="Thomas B.C."/>
            <person name="Singh A."/>
            <person name="Wilkins M.J."/>
            <person name="Karaoz U."/>
            <person name="Brodie E.L."/>
            <person name="Williams K.H."/>
            <person name="Hubbard S.S."/>
            <person name="Banfield J.F."/>
        </authorList>
    </citation>
    <scope>NUCLEOTIDE SEQUENCE [LARGE SCALE GENOMIC DNA]</scope>
</reference>
<protein>
    <submittedName>
        <fullName evidence="1">Uncharacterized protein</fullName>
    </submittedName>
</protein>
<sequence>MNTKEALNHSLVAYARKNLWGSGITTVPEGFEDDLALLPGDDRQLVHVLFAAAATSCPVPVRLVKDPKYGPDYLDARYTGVSFWFRYLKKGVLKNTSFGEPVDLTDLGGRGPAHDEGWIPAGRESCLIGPSTYESHVLSRQIIDIIKFSKKYELDVAKEMTTALDLIDATPNEPIRAIASLAVYMHGLGFGRAHLQDRLFDAGYRDETPERYWRPILEYLNILLPDSLKYKYD</sequence>
<dbReference type="EMBL" id="MFAG01000041">
    <property type="protein sequence ID" value="OGD71074.1"/>
    <property type="molecule type" value="Genomic_DNA"/>
</dbReference>